<dbReference type="Proteomes" id="UP000054270">
    <property type="component" value="Unassembled WGS sequence"/>
</dbReference>
<evidence type="ECO:0000256" key="2">
    <source>
        <dbReference type="ARBA" id="ARBA00022771"/>
    </source>
</evidence>
<keyword evidence="2 4" id="KW-0863">Zinc-finger</keyword>
<dbReference type="AlphaFoldDB" id="A0A0D2NF04"/>
<organism evidence="6 7">
    <name type="scientific">Hypholoma sublateritium (strain FD-334 SS-4)</name>
    <dbReference type="NCBI Taxonomy" id="945553"/>
    <lineage>
        <taxon>Eukaryota</taxon>
        <taxon>Fungi</taxon>
        <taxon>Dikarya</taxon>
        <taxon>Basidiomycota</taxon>
        <taxon>Agaricomycotina</taxon>
        <taxon>Agaricomycetes</taxon>
        <taxon>Agaricomycetidae</taxon>
        <taxon>Agaricales</taxon>
        <taxon>Agaricineae</taxon>
        <taxon>Strophariaceae</taxon>
        <taxon>Hypholoma</taxon>
    </lineage>
</organism>
<dbReference type="Pfam" id="PF13639">
    <property type="entry name" value="zf-RING_2"/>
    <property type="match status" value="1"/>
</dbReference>
<dbReference type="InterPro" id="IPR001841">
    <property type="entry name" value="Znf_RING"/>
</dbReference>
<gene>
    <name evidence="6" type="ORF">HYPSUDRAFT_208072</name>
</gene>
<dbReference type="OrthoDB" id="2743253at2759"/>
<protein>
    <recommendedName>
        <fullName evidence="5">RING-type domain-containing protein</fullName>
    </recommendedName>
</protein>
<evidence type="ECO:0000256" key="3">
    <source>
        <dbReference type="ARBA" id="ARBA00022833"/>
    </source>
</evidence>
<keyword evidence="1" id="KW-0479">Metal-binding</keyword>
<dbReference type="PROSITE" id="PS50089">
    <property type="entry name" value="ZF_RING_2"/>
    <property type="match status" value="1"/>
</dbReference>
<dbReference type="SUPFAM" id="SSF57850">
    <property type="entry name" value="RING/U-box"/>
    <property type="match status" value="1"/>
</dbReference>
<evidence type="ECO:0000256" key="1">
    <source>
        <dbReference type="ARBA" id="ARBA00022723"/>
    </source>
</evidence>
<reference evidence="7" key="1">
    <citation type="submission" date="2014-04" db="EMBL/GenBank/DDBJ databases">
        <title>Evolutionary Origins and Diversification of the Mycorrhizal Mutualists.</title>
        <authorList>
            <consortium name="DOE Joint Genome Institute"/>
            <consortium name="Mycorrhizal Genomics Consortium"/>
            <person name="Kohler A."/>
            <person name="Kuo A."/>
            <person name="Nagy L.G."/>
            <person name="Floudas D."/>
            <person name="Copeland A."/>
            <person name="Barry K.W."/>
            <person name="Cichocki N."/>
            <person name="Veneault-Fourrey C."/>
            <person name="LaButti K."/>
            <person name="Lindquist E.A."/>
            <person name="Lipzen A."/>
            <person name="Lundell T."/>
            <person name="Morin E."/>
            <person name="Murat C."/>
            <person name="Riley R."/>
            <person name="Ohm R."/>
            <person name="Sun H."/>
            <person name="Tunlid A."/>
            <person name="Henrissat B."/>
            <person name="Grigoriev I.V."/>
            <person name="Hibbett D.S."/>
            <person name="Martin F."/>
        </authorList>
    </citation>
    <scope>NUCLEOTIDE SEQUENCE [LARGE SCALE GENOMIC DNA]</scope>
    <source>
        <strain evidence="7">FD-334 SS-4</strain>
    </source>
</reference>
<name>A0A0D2NF04_HYPSF</name>
<feature type="domain" description="RING-type" evidence="5">
    <location>
        <begin position="316"/>
        <end position="360"/>
    </location>
</feature>
<sequence>MPTAGAQAQAAPIPLIVQPDNANDRVQFDDRLAHTSSSLLYYQRWAVDIGKSFERSENLFYMSLLVVTSLSLIFDKEFIMLLMTYFFGVPFSEQISVAQRFGIFCFMHIRDGKIVDPVPETDNDVAGAAGDEHGLHHPRQQLPFVERYLLKYRLVEYYRILNPTLYLATQYFLLAKLANCQPIPLLAWFTVILTIYVPDFGPIAYFTPPVQFAPPANVEAPAERPLPAPVEPYSAHECPTFSNTYEVDKEHCVASASGAEPHPRASTRTKTRFAIVRGCPRHPMGALCSNSNIRGVSCTCSDCNCSIVLDGDRSTCAVCQGDFADSRREPVRILRCEHAFHAGCIDDWLTRSSFVCPFCQTCPFYSSLQQLLDDLPRRK</sequence>
<dbReference type="EMBL" id="KN817651">
    <property type="protein sequence ID" value="KJA15211.1"/>
    <property type="molecule type" value="Genomic_DNA"/>
</dbReference>
<evidence type="ECO:0000259" key="5">
    <source>
        <dbReference type="PROSITE" id="PS50089"/>
    </source>
</evidence>
<dbReference type="PANTHER" id="PTHR45969:SF69">
    <property type="entry name" value="FINGER DOMAIN PROTEIN, PUTATIVE (AFU_ORTHOLOGUE AFUA_3G12190)-RELATED"/>
    <property type="match status" value="1"/>
</dbReference>
<evidence type="ECO:0000256" key="4">
    <source>
        <dbReference type="PROSITE-ProRule" id="PRU00175"/>
    </source>
</evidence>
<dbReference type="SMART" id="SM00184">
    <property type="entry name" value="RING"/>
    <property type="match status" value="1"/>
</dbReference>
<dbReference type="GO" id="GO:0061630">
    <property type="term" value="F:ubiquitin protein ligase activity"/>
    <property type="evidence" value="ECO:0007669"/>
    <property type="project" value="TreeGrafter"/>
</dbReference>
<accession>A0A0D2NF04</accession>
<evidence type="ECO:0000313" key="7">
    <source>
        <dbReference type="Proteomes" id="UP000054270"/>
    </source>
</evidence>
<keyword evidence="7" id="KW-1185">Reference proteome</keyword>
<keyword evidence="3" id="KW-0862">Zinc</keyword>
<dbReference type="GO" id="GO:0008270">
    <property type="term" value="F:zinc ion binding"/>
    <property type="evidence" value="ECO:0007669"/>
    <property type="project" value="UniProtKB-KW"/>
</dbReference>
<dbReference type="Gene3D" id="3.30.40.10">
    <property type="entry name" value="Zinc/RING finger domain, C3HC4 (zinc finger)"/>
    <property type="match status" value="1"/>
</dbReference>
<evidence type="ECO:0000313" key="6">
    <source>
        <dbReference type="EMBL" id="KJA15211.1"/>
    </source>
</evidence>
<dbReference type="GO" id="GO:0016567">
    <property type="term" value="P:protein ubiquitination"/>
    <property type="evidence" value="ECO:0007669"/>
    <property type="project" value="TreeGrafter"/>
</dbReference>
<proteinExistence type="predicted"/>
<dbReference type="PANTHER" id="PTHR45969">
    <property type="entry name" value="RING ZINC FINGER PROTEIN-RELATED"/>
    <property type="match status" value="1"/>
</dbReference>
<dbReference type="InterPro" id="IPR013083">
    <property type="entry name" value="Znf_RING/FYVE/PHD"/>
</dbReference>